<protein>
    <submittedName>
        <fullName evidence="1">Uncharacterized protein</fullName>
    </submittedName>
</protein>
<evidence type="ECO:0000313" key="2">
    <source>
        <dbReference type="Proteomes" id="UP001295423"/>
    </source>
</evidence>
<accession>A0AAD2CUQ2</accession>
<comment type="caution">
    <text evidence="1">The sequence shown here is derived from an EMBL/GenBank/DDBJ whole genome shotgun (WGS) entry which is preliminary data.</text>
</comment>
<evidence type="ECO:0000313" key="1">
    <source>
        <dbReference type="EMBL" id="CAJ1946305.1"/>
    </source>
</evidence>
<dbReference type="AlphaFoldDB" id="A0AAD2CUQ2"/>
<organism evidence="1 2">
    <name type="scientific">Cylindrotheca closterium</name>
    <dbReference type="NCBI Taxonomy" id="2856"/>
    <lineage>
        <taxon>Eukaryota</taxon>
        <taxon>Sar</taxon>
        <taxon>Stramenopiles</taxon>
        <taxon>Ochrophyta</taxon>
        <taxon>Bacillariophyta</taxon>
        <taxon>Bacillariophyceae</taxon>
        <taxon>Bacillariophycidae</taxon>
        <taxon>Bacillariales</taxon>
        <taxon>Bacillariaceae</taxon>
        <taxon>Cylindrotheca</taxon>
    </lineage>
</organism>
<dbReference type="EMBL" id="CAKOGP040001668">
    <property type="protein sequence ID" value="CAJ1946305.1"/>
    <property type="molecule type" value="Genomic_DNA"/>
</dbReference>
<gene>
    <name evidence="1" type="ORF">CYCCA115_LOCUS10446</name>
</gene>
<dbReference type="Proteomes" id="UP001295423">
    <property type="component" value="Unassembled WGS sequence"/>
</dbReference>
<reference evidence="1" key="1">
    <citation type="submission" date="2023-08" db="EMBL/GenBank/DDBJ databases">
        <authorList>
            <person name="Audoor S."/>
            <person name="Bilcke G."/>
        </authorList>
    </citation>
    <scope>NUCLEOTIDE SEQUENCE</scope>
</reference>
<name>A0AAD2CUQ2_9STRA</name>
<proteinExistence type="predicted"/>
<sequence>MIRKSISTTLRLTADIWLREGGVQQLYPASALRIVDHHLHASGIIEHSKESLDRLYDHDWFCVSQAVTCFDVEDLLVKSLDDQDFASHSFIFVMGVGSSSIQFGNVITLNDEVLATTRRIFCRKEPSGKSAPFTDEEKSRFLESQPPELLYSMPEVEKFGSFLPGSEENLTPVLTVNVGPQHVNMGNHADHAFLVETAIHAMSLADKDISSVAVNYVSEAKLGHTLECLFHSDTLYITRTLSTGRKVLVMVARSARLHAE</sequence>
<keyword evidence="2" id="KW-1185">Reference proteome</keyword>